<sequence length="790" mass="87480">MHIDLVNHALKPIEYLQILNECEQRLFFFVLDYISDHIFQRGYFPPQEVLDSLTDKSHITSYVWNYIQQQSRETLRQKVAAINAWKPLFLAIPPGQATGRRISASAPVKKTEAPLGGTPLLDGKVSMWQDRLQEKSSTYDSEASGPLISNYHEARQIRAEYASLEFRVVPYNRGLEFCNDIEEQKQLVGELYDAIMNMEDILEGKKSVPPKNTINTGGLNTDGIKATTETNKTTTQRKKRSASELECGTEDNTNQESQTIGDEDLRDRINVQPQQPSRTNIGPKQPKESISVIKVKSLSRIEVEMLSWEILYTIRDVDRGQLPFMSWSGRDWSWDAQFSTFRERFEAVATTLRRSKAAVCSLLESDYMARLAAHPRREYRRKENNRSQNAERNAQVFVGRHAIGTGQVQVGSTGDLQDREGNVVAAAGAVHNSLIEQTRKLGEMSRRDTAAKKARLTPNAAVDAVGAELNTGAIGKEVFVAPVKRKLRVQRQKPDTKASAFDNERKMKESMSAVGSSLEEIDFQQPLRVILPRASTQVLNRTPSPVSSMTTAMVSTGAAGFISLPVTPSAWSRVKSAGFCGNPYQAADVDNSCSDSINVSHSTPHKPNNSRLNTITNTLTSTTGSLGMPSPSVSFDLSFSPALMQSMADSAETCSQGLARQQRVSPDSIDSSSLEDISKLLDTSISKCSSNDSTLDDMATFFPEVIAEESTNAMLSKWDLEDQWNAIQQLDCVAFDPTAPSAGLDLCMDMDMSSEYCIFPPDLWATQTGDNFDQLLGDNVSTLNARDSLG</sequence>
<accession>A0ABP0D736</accession>
<comment type="caution">
    <text evidence="2">The sequence shown here is derived from an EMBL/GenBank/DDBJ whole genome shotgun (WGS) entry which is preliminary data.</text>
</comment>
<feature type="compositionally biased region" description="Low complexity" evidence="1">
    <location>
        <begin position="225"/>
        <end position="234"/>
    </location>
</feature>
<proteinExistence type="predicted"/>
<evidence type="ECO:0000313" key="2">
    <source>
        <dbReference type="EMBL" id="CAK7263932.1"/>
    </source>
</evidence>
<protein>
    <submittedName>
        <fullName evidence="2">Uncharacterized protein</fullName>
    </submittedName>
</protein>
<gene>
    <name evidence="2" type="ORF">SEPCBS57363_000825</name>
</gene>
<dbReference type="EMBL" id="CAWUOM010000007">
    <property type="protein sequence ID" value="CAK7263932.1"/>
    <property type="molecule type" value="Genomic_DNA"/>
</dbReference>
<organism evidence="2 3">
    <name type="scientific">Sporothrix epigloea</name>
    <dbReference type="NCBI Taxonomy" id="1892477"/>
    <lineage>
        <taxon>Eukaryota</taxon>
        <taxon>Fungi</taxon>
        <taxon>Dikarya</taxon>
        <taxon>Ascomycota</taxon>
        <taxon>Pezizomycotina</taxon>
        <taxon>Sordariomycetes</taxon>
        <taxon>Sordariomycetidae</taxon>
        <taxon>Ophiostomatales</taxon>
        <taxon>Ophiostomataceae</taxon>
        <taxon>Sporothrix</taxon>
    </lineage>
</organism>
<keyword evidence="3" id="KW-1185">Reference proteome</keyword>
<evidence type="ECO:0000313" key="3">
    <source>
        <dbReference type="Proteomes" id="UP001642501"/>
    </source>
</evidence>
<evidence type="ECO:0000256" key="1">
    <source>
        <dbReference type="SAM" id="MobiDB-lite"/>
    </source>
</evidence>
<dbReference type="Proteomes" id="UP001642501">
    <property type="component" value="Unassembled WGS sequence"/>
</dbReference>
<feature type="region of interest" description="Disordered" evidence="1">
    <location>
        <begin position="207"/>
        <end position="267"/>
    </location>
</feature>
<name>A0ABP0D736_9PEZI</name>
<feature type="compositionally biased region" description="Polar residues" evidence="1">
    <location>
        <begin position="210"/>
        <end position="219"/>
    </location>
</feature>
<feature type="compositionally biased region" description="Polar residues" evidence="1">
    <location>
        <begin position="250"/>
        <end position="260"/>
    </location>
</feature>
<reference evidence="2 3" key="1">
    <citation type="submission" date="2024-01" db="EMBL/GenBank/DDBJ databases">
        <authorList>
            <person name="Allen C."/>
            <person name="Tagirdzhanova G."/>
        </authorList>
    </citation>
    <scope>NUCLEOTIDE SEQUENCE [LARGE SCALE GENOMIC DNA]</scope>
    <source>
        <strain evidence="2 3">CBS 573.63</strain>
    </source>
</reference>